<evidence type="ECO:0000313" key="2">
    <source>
        <dbReference type="Proteomes" id="UP001161391"/>
    </source>
</evidence>
<gene>
    <name evidence="1" type="ORF">GCM10007853_15860</name>
</gene>
<keyword evidence="2" id="KW-1185">Reference proteome</keyword>
<evidence type="ECO:0000313" key="1">
    <source>
        <dbReference type="EMBL" id="GLQ23712.1"/>
    </source>
</evidence>
<comment type="caution">
    <text evidence="1">The sequence shown here is derived from an EMBL/GenBank/DDBJ whole genome shotgun (WGS) entry which is preliminary data.</text>
</comment>
<name>A0ABQ5V9I6_9PROT</name>
<dbReference type="Proteomes" id="UP001161391">
    <property type="component" value="Unassembled WGS sequence"/>
</dbReference>
<protein>
    <submittedName>
        <fullName evidence="1">Uncharacterized protein</fullName>
    </submittedName>
</protein>
<reference evidence="1" key="1">
    <citation type="journal article" date="2014" name="Int. J. Syst. Evol. Microbiol.">
        <title>Complete genome of a new Firmicutes species belonging to the dominant human colonic microbiota ('Ruminococcus bicirculans') reveals two chromosomes and a selective capacity to utilize plant glucans.</title>
        <authorList>
            <consortium name="NISC Comparative Sequencing Program"/>
            <person name="Wegmann U."/>
            <person name="Louis P."/>
            <person name="Goesmann A."/>
            <person name="Henrissat B."/>
            <person name="Duncan S.H."/>
            <person name="Flint H.J."/>
        </authorList>
    </citation>
    <scope>NUCLEOTIDE SEQUENCE</scope>
    <source>
        <strain evidence="1">NBRC 108219</strain>
    </source>
</reference>
<organism evidence="1 2">
    <name type="scientific">Algimonas ampicilliniresistens</name>
    <dbReference type="NCBI Taxonomy" id="1298735"/>
    <lineage>
        <taxon>Bacteria</taxon>
        <taxon>Pseudomonadati</taxon>
        <taxon>Pseudomonadota</taxon>
        <taxon>Alphaproteobacteria</taxon>
        <taxon>Maricaulales</taxon>
        <taxon>Robiginitomaculaceae</taxon>
        <taxon>Algimonas</taxon>
    </lineage>
</organism>
<proteinExistence type="predicted"/>
<accession>A0ABQ5V9I6</accession>
<dbReference type="EMBL" id="BSNK01000001">
    <property type="protein sequence ID" value="GLQ23712.1"/>
    <property type="molecule type" value="Genomic_DNA"/>
</dbReference>
<sequence length="80" mass="8785">MAKPNAVIFHTGYLSTNFTQAYFGAQDVGEDIPGCDGRVGVYAQAKTTVPHIWMTRHTKHTDQIRISDALAALNYAGVFK</sequence>
<reference evidence="1" key="2">
    <citation type="submission" date="2023-01" db="EMBL/GenBank/DDBJ databases">
        <title>Draft genome sequence of Algimonas ampicilliniresistens strain NBRC 108219.</title>
        <authorList>
            <person name="Sun Q."/>
            <person name="Mori K."/>
        </authorList>
    </citation>
    <scope>NUCLEOTIDE SEQUENCE</scope>
    <source>
        <strain evidence="1">NBRC 108219</strain>
    </source>
</reference>